<sequence length="103" mass="12361">MKIKAHQLIESIEFKKLVRTRWTVSFVLLFFLFLNYYGFILIIALKKEWVTQKLGNFGNYGLYAGASVILFSWLLTFIYVFWANRYYDQEVEVLKSKLESENR</sequence>
<evidence type="ECO:0000313" key="2">
    <source>
        <dbReference type="EMBL" id="TGK44546.1"/>
    </source>
</evidence>
<feature type="transmembrane region" description="Helical" evidence="1">
    <location>
        <begin position="60"/>
        <end position="82"/>
    </location>
</feature>
<dbReference type="PANTHER" id="PTHR38598:SF1">
    <property type="entry name" value="INNER MEMBRANE PROTEIN YJCH"/>
    <property type="match status" value="1"/>
</dbReference>
<reference evidence="2" key="1">
    <citation type="journal article" date="2019" name="PLoS Negl. Trop. Dis.">
        <title>Revisiting the worldwide diversity of Leptospira species in the environment.</title>
        <authorList>
            <person name="Vincent A.T."/>
            <person name="Schiettekatte O."/>
            <person name="Bourhy P."/>
            <person name="Veyrier F.J."/>
            <person name="Picardeau M."/>
        </authorList>
    </citation>
    <scope>NUCLEOTIDE SEQUENCE [LARGE SCALE GENOMIC DNA]</scope>
    <source>
        <strain evidence="2">201800301</strain>
    </source>
</reference>
<name>A0A4R9HCI4_9LEPT</name>
<dbReference type="PANTHER" id="PTHR38598">
    <property type="entry name" value="INNER MEMBRANE PROTEIN YJCH"/>
    <property type="match status" value="1"/>
</dbReference>
<dbReference type="RefSeq" id="WP_135772294.1">
    <property type="nucleotide sequence ID" value="NZ_RQEY01000001.1"/>
</dbReference>
<keyword evidence="3" id="KW-1185">Reference proteome</keyword>
<evidence type="ECO:0000256" key="1">
    <source>
        <dbReference type="SAM" id="Phobius"/>
    </source>
</evidence>
<evidence type="ECO:0000313" key="3">
    <source>
        <dbReference type="Proteomes" id="UP000298097"/>
    </source>
</evidence>
<organism evidence="2 3">
    <name type="scientific">Leptospira andrefontaineae</name>
    <dbReference type="NCBI Taxonomy" id="2484976"/>
    <lineage>
        <taxon>Bacteria</taxon>
        <taxon>Pseudomonadati</taxon>
        <taxon>Spirochaetota</taxon>
        <taxon>Spirochaetia</taxon>
        <taxon>Leptospirales</taxon>
        <taxon>Leptospiraceae</taxon>
        <taxon>Leptospira</taxon>
    </lineage>
</organism>
<dbReference type="OrthoDB" id="9799991at2"/>
<accession>A0A4R9HCI4</accession>
<gene>
    <name evidence="2" type="ORF">EHO65_00470</name>
</gene>
<proteinExistence type="predicted"/>
<feature type="transmembrane region" description="Helical" evidence="1">
    <location>
        <begin position="21"/>
        <end position="45"/>
    </location>
</feature>
<dbReference type="InterPro" id="IPR052959">
    <property type="entry name" value="Inner_membrane_assoc"/>
</dbReference>
<dbReference type="Pfam" id="PF04341">
    <property type="entry name" value="DUF485"/>
    <property type="match status" value="1"/>
</dbReference>
<keyword evidence="1" id="KW-1133">Transmembrane helix</keyword>
<dbReference type="InterPro" id="IPR007436">
    <property type="entry name" value="DUF485"/>
</dbReference>
<keyword evidence="1" id="KW-0472">Membrane</keyword>
<dbReference type="EMBL" id="RQEY01000001">
    <property type="protein sequence ID" value="TGK44546.1"/>
    <property type="molecule type" value="Genomic_DNA"/>
</dbReference>
<dbReference type="Proteomes" id="UP000298097">
    <property type="component" value="Unassembled WGS sequence"/>
</dbReference>
<dbReference type="AlphaFoldDB" id="A0A4R9HCI4"/>
<keyword evidence="1" id="KW-0812">Transmembrane</keyword>
<protein>
    <submittedName>
        <fullName evidence="2">DUF485 domain-containing protein</fullName>
    </submittedName>
</protein>
<dbReference type="GO" id="GO:0005886">
    <property type="term" value="C:plasma membrane"/>
    <property type="evidence" value="ECO:0007669"/>
    <property type="project" value="TreeGrafter"/>
</dbReference>
<comment type="caution">
    <text evidence="2">The sequence shown here is derived from an EMBL/GenBank/DDBJ whole genome shotgun (WGS) entry which is preliminary data.</text>
</comment>